<gene>
    <name evidence="1" type="ORF">GP486_001835</name>
</gene>
<evidence type="ECO:0000313" key="1">
    <source>
        <dbReference type="EMBL" id="KAH0564778.1"/>
    </source>
</evidence>
<name>A0A9P8RS91_9PEZI</name>
<proteinExistence type="predicted"/>
<comment type="caution">
    <text evidence="1">The sequence shown here is derived from an EMBL/GenBank/DDBJ whole genome shotgun (WGS) entry which is preliminary data.</text>
</comment>
<protein>
    <submittedName>
        <fullName evidence="1">Uncharacterized protein</fullName>
    </submittedName>
</protein>
<reference evidence="1" key="1">
    <citation type="submission" date="2021-03" db="EMBL/GenBank/DDBJ databases">
        <title>Comparative genomics and phylogenomic investigation of the class Geoglossomycetes provide insights into ecological specialization and systematics.</title>
        <authorList>
            <person name="Melie T."/>
            <person name="Pirro S."/>
            <person name="Miller A.N."/>
            <person name="Quandt A."/>
        </authorList>
    </citation>
    <scope>NUCLEOTIDE SEQUENCE</scope>
    <source>
        <strain evidence="1">CAQ_001_2017</strain>
    </source>
</reference>
<dbReference type="EMBL" id="JAGHQM010000180">
    <property type="protein sequence ID" value="KAH0564778.1"/>
    <property type="molecule type" value="Genomic_DNA"/>
</dbReference>
<evidence type="ECO:0000313" key="2">
    <source>
        <dbReference type="Proteomes" id="UP000750711"/>
    </source>
</evidence>
<keyword evidence="2" id="KW-1185">Reference proteome</keyword>
<accession>A0A9P8RS91</accession>
<sequence length="1509" mass="159081">MAETSNPVDTAREEDEIAPLDPRLRSALALPTALTETTTLIASLRGIAWTGQQPFLYFTAPASLEASADVIILGPGSLWLQAQYFAGNASATGYVGFQLLSGQIGFTSTTDLTPSPIIAPANVSPGIVTITCQLSVPSHPVSPDIVTSVPQNVTFSLSQTGTASLTSLDTSPSLTLYGSTVSLAGSPSQSVYNAMLSTIQFPFTAHPDTLAVRATAELTTLLTDPAVPVSVTAASWSLPITTIATGSGAASVDVQLAGTSAGSGGVSLQLGSGMRASFLGIPVDCIGPVFILADPATGLKIICIGSKLFGPGQKITLWNSSSYIMIESSKIGVTSGFAYSKLGGQESCAILGGAVISLDQPRNVNNERLYFTSTVVALLRNNGESASGVTLNVRGVTQRQSQGDRTATSYAMKNLLLTEYDPDNLEVDGLLNTIHDFSGVRLDGRLSLDAALIRVLPFLPDPYTTNIQLPTASAEEPARITKKISWYSTPDGSTNTTMDITMPNNLFQNMRFTVNPPPSTLSEDDRLNLESIDNVFSEATGTGRFQELLLGSGPMMLDLSTNISQFGVSFAPTSFKPVSSGSGSVGASVNDLFLQLPAQLVGVMTLPAVSWEPIVTDPTDDSVKTVPPFPNPLYFPDSGPTTVFGQRKTTMVPIDPRHAIDGLLTGYSPPSGPSADVGVRFTLPSGIVAAAELSKPTNHFIGYHPPRLSQVQPIFKDDSQTPPVVLKGGDQLSIQAPWNIFSTASPSFSGATWQLKNGLTDLGASTGGSALGDLVDNTFNEEFGPSGSNSSVPLTRADFSGWGESVFSDWSDSTIVTTATSAVSKANFEVSVGRTAKEVVQVVGEIIPCAARVVCTTTIQRLNSGVLLRRTEWKSISDGFYKFMNPAITTHPGVIKGVRNLVNIHDTGERVPIGAGFIFAGVRYDCSVVVENCVLGQSGAGVPCSGLLGYVKIKSPTANTNFSPADYDELISKVGSKMTASIDCTTDIGRSGQLMHISHFGPASVRNASSQIEFVMVASGSLILKSGPGAQWSFVRQGSTDASPQAVDSVAGVPLIQVGPVSSANPPIQPSSTAQPYKFADGVDLYVDDTTPTVEYSLVHATGSQRVAFRRPKIEIDDQHHITSVVPALLADMFSLGTSTGPFPSQQTCLELKEPDGHDYYLQISAGGNLTLHLDPITVGVNGSTRVMAANTNYTNTVRASRQMESWMDEQLEPTTIDLAIDTTSPTAPWALSVTNLTISNSIQGSGEMSILLASISSSPAAATTLTNTKLIWGPGMQFLRDVILFFKNLGILVAFNVHVTNDWSYQATAGFDLPELLEMLGLAAGPALSEIVDELSFHAGIEGDFKGNTGAVMEIDATIKIPTGAGPTLSGILKFTSSFSSEGNSMELDAGGGLGFAFDLVGLSCEGYFAIMMNYTFGASTGLGGSFIIKAGAEILEWLKITISLELKAAIINSPCKEDQKKSTIYQWGQATIAVEISLFAFVDIDFQVSGEVDMPMEKPAECPLIHA</sequence>
<dbReference type="Proteomes" id="UP000750711">
    <property type="component" value="Unassembled WGS sequence"/>
</dbReference>
<organism evidence="1 2">
    <name type="scientific">Trichoglossum hirsutum</name>
    <dbReference type="NCBI Taxonomy" id="265104"/>
    <lineage>
        <taxon>Eukaryota</taxon>
        <taxon>Fungi</taxon>
        <taxon>Dikarya</taxon>
        <taxon>Ascomycota</taxon>
        <taxon>Pezizomycotina</taxon>
        <taxon>Geoglossomycetes</taxon>
        <taxon>Geoglossales</taxon>
        <taxon>Geoglossaceae</taxon>
        <taxon>Trichoglossum</taxon>
    </lineage>
</organism>